<dbReference type="InterPro" id="IPR000719">
    <property type="entry name" value="Prot_kinase_dom"/>
</dbReference>
<dbReference type="InterPro" id="IPR020635">
    <property type="entry name" value="Tyr_kinase_cat_dom"/>
</dbReference>
<gene>
    <name evidence="4" type="ORF">DFQ27_009971</name>
</gene>
<reference evidence="4" key="1">
    <citation type="journal article" date="2020" name="Fungal Divers.">
        <title>Resolving the Mortierellaceae phylogeny through synthesis of multi-gene phylogenetics and phylogenomics.</title>
        <authorList>
            <person name="Vandepol N."/>
            <person name="Liber J."/>
            <person name="Desiro A."/>
            <person name="Na H."/>
            <person name="Kennedy M."/>
            <person name="Barry K."/>
            <person name="Grigoriev I.V."/>
            <person name="Miller A.N."/>
            <person name="O'Donnell K."/>
            <person name="Stajich J.E."/>
            <person name="Bonito G."/>
        </authorList>
    </citation>
    <scope>NUCLEOTIDE SEQUENCE</scope>
    <source>
        <strain evidence="4">BC1065</strain>
    </source>
</reference>
<sequence>SCIGSGAYGGVYHARWKGNKVAIKRYLLTADEADQSRVIQHEINAVQRLVHRHIIRFHDAADYQGQLVLITDYADGGSLQQAIEGRRVADWSIKERIAHEMAQGLDYMHSIGVLHRDLRSSNVLLTRQLQVKICDIGLATVKARSASKSTSSSKSIHHWMAPELLTDRSKHSTKSDMFALGVTMWEMAANCTVPLQERLDNHSVTIDLNGGARLALPDDTPPNYRHWVERCWEHDPDKRPQASEMVARFSEPETTSAIQAQGAVAGNSPSSIRITEEKNGGVSQPTDDVGPLWTRANAGDVGAQVALATKYENGIGVDPSDTEAFKWYLRAAGLGSTAAQYKIGTFSMNGRGTVRNDTIAVFWLQRAAEGAHAVAQNELGWMYQNGRGVERDDMEAFSWFHKSAVQGDPMAQCNLGSMYENGHGVEQDHKQASYWYRKSADQGNAFAQGNLGWLYQSGRAGEQDSRQALAWFHKAAKQGDSYAQCSLGWMYQYCHGVEQDYSQALEWYRKAADQEDVDAQNSLGWMYQYGQGTKQDYSQALVWYRKAAAKGDDSAQNNLGLMYHNGLGIEQDYSLALEWFRKSADQGNAQAQNNIGLVYRKGRGVEQNHVEAYISRAEELIRVTLKLCRGGRRQLLKGTQIHSTALDRHIQLAEVLVLTPSKQHPGGRERRDKDM</sequence>
<dbReference type="SUPFAM" id="SSF56112">
    <property type="entry name" value="Protein kinase-like (PK-like)"/>
    <property type="match status" value="1"/>
</dbReference>
<dbReference type="SMART" id="SM00219">
    <property type="entry name" value="TyrKc"/>
    <property type="match status" value="1"/>
</dbReference>
<dbReference type="PANTHER" id="PTHR11102:SF160">
    <property type="entry name" value="ERAD-ASSOCIATED E3 UBIQUITIN-PROTEIN LIGASE COMPONENT HRD3"/>
    <property type="match status" value="1"/>
</dbReference>
<keyword evidence="2" id="KW-0067">ATP-binding</keyword>
<dbReference type="Pfam" id="PF07714">
    <property type="entry name" value="PK_Tyr_Ser-Thr"/>
    <property type="match status" value="1"/>
</dbReference>
<dbReference type="PROSITE" id="PS50011">
    <property type="entry name" value="PROTEIN_KINASE_DOM"/>
    <property type="match status" value="1"/>
</dbReference>
<dbReference type="AlphaFoldDB" id="A0A9P6PNQ8"/>
<dbReference type="InterPro" id="IPR011990">
    <property type="entry name" value="TPR-like_helical_dom_sf"/>
</dbReference>
<keyword evidence="2" id="KW-0547">Nucleotide-binding</keyword>
<dbReference type="Gene3D" id="1.10.510.10">
    <property type="entry name" value="Transferase(Phosphotransferase) domain 1"/>
    <property type="match status" value="1"/>
</dbReference>
<dbReference type="InterPro" id="IPR001245">
    <property type="entry name" value="Ser-Thr/Tyr_kinase_cat_dom"/>
</dbReference>
<dbReference type="InterPro" id="IPR017441">
    <property type="entry name" value="Protein_kinase_ATP_BS"/>
</dbReference>
<evidence type="ECO:0000313" key="5">
    <source>
        <dbReference type="Proteomes" id="UP000807716"/>
    </source>
</evidence>
<dbReference type="PROSITE" id="PS00107">
    <property type="entry name" value="PROTEIN_KINASE_ATP"/>
    <property type="match status" value="1"/>
</dbReference>
<feature type="binding site" evidence="2">
    <location>
        <position position="24"/>
    </location>
    <ligand>
        <name>ATP</name>
        <dbReference type="ChEBI" id="CHEBI:30616"/>
    </ligand>
</feature>
<dbReference type="SUPFAM" id="SSF81901">
    <property type="entry name" value="HCP-like"/>
    <property type="match status" value="3"/>
</dbReference>
<dbReference type="PRINTS" id="PR00109">
    <property type="entry name" value="TYRKINASE"/>
</dbReference>
<dbReference type="InterPro" id="IPR050767">
    <property type="entry name" value="Sel1_AlgK"/>
</dbReference>
<dbReference type="InterPro" id="IPR006597">
    <property type="entry name" value="Sel1-like"/>
</dbReference>
<dbReference type="InterPro" id="IPR008266">
    <property type="entry name" value="Tyr_kinase_AS"/>
</dbReference>
<dbReference type="GO" id="GO:0005524">
    <property type="term" value="F:ATP binding"/>
    <property type="evidence" value="ECO:0007669"/>
    <property type="project" value="UniProtKB-UniRule"/>
</dbReference>
<name>A0A9P6PNQ8_9FUNG</name>
<comment type="caution">
    <text evidence="4">The sequence shown here is derived from an EMBL/GenBank/DDBJ whole genome shotgun (WGS) entry which is preliminary data.</text>
</comment>
<feature type="domain" description="Protein kinase" evidence="3">
    <location>
        <begin position="1"/>
        <end position="254"/>
    </location>
</feature>
<dbReference type="OrthoDB" id="272077at2759"/>
<dbReference type="EMBL" id="JAAAJB010000992">
    <property type="protein sequence ID" value="KAG0249497.1"/>
    <property type="molecule type" value="Genomic_DNA"/>
</dbReference>
<evidence type="ECO:0000256" key="1">
    <source>
        <dbReference type="ARBA" id="ARBA00038101"/>
    </source>
</evidence>
<dbReference type="SMART" id="SM00671">
    <property type="entry name" value="SEL1"/>
    <property type="match status" value="9"/>
</dbReference>
<proteinExistence type="inferred from homology"/>
<dbReference type="PANTHER" id="PTHR11102">
    <property type="entry name" value="SEL-1-LIKE PROTEIN"/>
    <property type="match status" value="1"/>
</dbReference>
<dbReference type="Pfam" id="PF08238">
    <property type="entry name" value="Sel1"/>
    <property type="match status" value="9"/>
</dbReference>
<dbReference type="Gene3D" id="1.25.40.10">
    <property type="entry name" value="Tetratricopeptide repeat domain"/>
    <property type="match status" value="2"/>
</dbReference>
<evidence type="ECO:0000256" key="2">
    <source>
        <dbReference type="PROSITE-ProRule" id="PRU10141"/>
    </source>
</evidence>
<dbReference type="Proteomes" id="UP000807716">
    <property type="component" value="Unassembled WGS sequence"/>
</dbReference>
<dbReference type="InterPro" id="IPR011009">
    <property type="entry name" value="Kinase-like_dom_sf"/>
</dbReference>
<dbReference type="GO" id="GO:0004713">
    <property type="term" value="F:protein tyrosine kinase activity"/>
    <property type="evidence" value="ECO:0007669"/>
    <property type="project" value="InterPro"/>
</dbReference>
<protein>
    <recommendedName>
        <fullName evidence="3">Protein kinase domain-containing protein</fullName>
    </recommendedName>
</protein>
<keyword evidence="5" id="KW-1185">Reference proteome</keyword>
<dbReference type="PROSITE" id="PS00109">
    <property type="entry name" value="PROTEIN_KINASE_TYR"/>
    <property type="match status" value="1"/>
</dbReference>
<evidence type="ECO:0000259" key="3">
    <source>
        <dbReference type="PROSITE" id="PS50011"/>
    </source>
</evidence>
<organism evidence="4 5">
    <name type="scientific">Actinomortierella ambigua</name>
    <dbReference type="NCBI Taxonomy" id="1343610"/>
    <lineage>
        <taxon>Eukaryota</taxon>
        <taxon>Fungi</taxon>
        <taxon>Fungi incertae sedis</taxon>
        <taxon>Mucoromycota</taxon>
        <taxon>Mortierellomycotina</taxon>
        <taxon>Mortierellomycetes</taxon>
        <taxon>Mortierellales</taxon>
        <taxon>Mortierellaceae</taxon>
        <taxon>Actinomortierella</taxon>
    </lineage>
</organism>
<feature type="non-terminal residue" evidence="4">
    <location>
        <position position="675"/>
    </location>
</feature>
<evidence type="ECO:0000313" key="4">
    <source>
        <dbReference type="EMBL" id="KAG0249497.1"/>
    </source>
</evidence>
<accession>A0A9P6PNQ8</accession>
<comment type="similarity">
    <text evidence="1">Belongs to the sel-1 family.</text>
</comment>